<feature type="domain" description="Purple acid phosphatase C-terminal" evidence="2">
    <location>
        <begin position="6"/>
        <end position="52"/>
    </location>
</feature>
<reference evidence="3" key="5">
    <citation type="journal article" date="2021" name="G3 (Bethesda)">
        <title>Aegilops tauschii genome assembly Aet v5.0 features greater sequence contiguity and improved annotation.</title>
        <authorList>
            <person name="Wang L."/>
            <person name="Zhu T."/>
            <person name="Rodriguez J.C."/>
            <person name="Deal K.R."/>
            <person name="Dubcovsky J."/>
            <person name="McGuire P.E."/>
            <person name="Lux T."/>
            <person name="Spannagl M."/>
            <person name="Mayer K.F.X."/>
            <person name="Baldrich P."/>
            <person name="Meyers B.C."/>
            <person name="Huo N."/>
            <person name="Gu Y.Q."/>
            <person name="Zhou H."/>
            <person name="Devos K.M."/>
            <person name="Bennetzen J.L."/>
            <person name="Unver T."/>
            <person name="Budak H."/>
            <person name="Gulick P.J."/>
            <person name="Galiba G."/>
            <person name="Kalapos B."/>
            <person name="Nelson D.R."/>
            <person name="Li P."/>
            <person name="You F.M."/>
            <person name="Luo M.C."/>
            <person name="Dvorak J."/>
        </authorList>
    </citation>
    <scope>NUCLEOTIDE SEQUENCE [LARGE SCALE GENOMIC DNA]</scope>
    <source>
        <strain evidence="3">cv. AL8/78</strain>
    </source>
</reference>
<evidence type="ECO:0000256" key="1">
    <source>
        <dbReference type="ARBA" id="ARBA00022729"/>
    </source>
</evidence>
<evidence type="ECO:0000259" key="2">
    <source>
        <dbReference type="Pfam" id="PF14008"/>
    </source>
</evidence>
<dbReference type="EnsemblPlants" id="AET2Gv20666800.2">
    <property type="protein sequence ID" value="AET2Gv20666800.2"/>
    <property type="gene ID" value="AET2Gv20666800"/>
</dbReference>
<dbReference type="PANTHER" id="PTHR22953">
    <property type="entry name" value="ACID PHOSPHATASE RELATED"/>
    <property type="match status" value="1"/>
</dbReference>
<dbReference type="InterPro" id="IPR039331">
    <property type="entry name" value="PAPs-like"/>
</dbReference>
<dbReference type="Proteomes" id="UP000015105">
    <property type="component" value="Chromosome 2D"/>
</dbReference>
<protein>
    <recommendedName>
        <fullName evidence="2">Purple acid phosphatase C-terminal domain-containing protein</fullName>
    </recommendedName>
</protein>
<reference evidence="3" key="4">
    <citation type="submission" date="2019-03" db="UniProtKB">
        <authorList>
            <consortium name="EnsemblPlants"/>
        </authorList>
    </citation>
    <scope>IDENTIFICATION</scope>
</reference>
<evidence type="ECO:0000313" key="4">
    <source>
        <dbReference type="Proteomes" id="UP000015105"/>
    </source>
</evidence>
<dbReference type="Gene3D" id="3.60.21.10">
    <property type="match status" value="1"/>
</dbReference>
<dbReference type="AlphaFoldDB" id="A0A453BXQ0"/>
<dbReference type="InterPro" id="IPR025733">
    <property type="entry name" value="PAPs_C"/>
</dbReference>
<keyword evidence="1" id="KW-0732">Signal</keyword>
<dbReference type="Pfam" id="PF14008">
    <property type="entry name" value="Metallophos_C"/>
    <property type="match status" value="1"/>
</dbReference>
<reference evidence="4" key="1">
    <citation type="journal article" date="2014" name="Science">
        <title>Ancient hybridizations among the ancestral genomes of bread wheat.</title>
        <authorList>
            <consortium name="International Wheat Genome Sequencing Consortium,"/>
            <person name="Marcussen T."/>
            <person name="Sandve S.R."/>
            <person name="Heier L."/>
            <person name="Spannagl M."/>
            <person name="Pfeifer M."/>
            <person name="Jakobsen K.S."/>
            <person name="Wulff B.B."/>
            <person name="Steuernagel B."/>
            <person name="Mayer K.F."/>
            <person name="Olsen O.A."/>
        </authorList>
    </citation>
    <scope>NUCLEOTIDE SEQUENCE [LARGE SCALE GENOMIC DNA]</scope>
    <source>
        <strain evidence="4">cv. AL8/78</strain>
    </source>
</reference>
<dbReference type="InterPro" id="IPR029052">
    <property type="entry name" value="Metallo-depent_PP-like"/>
</dbReference>
<organism evidence="3 4">
    <name type="scientific">Aegilops tauschii subsp. strangulata</name>
    <name type="common">Goatgrass</name>
    <dbReference type="NCBI Taxonomy" id="200361"/>
    <lineage>
        <taxon>Eukaryota</taxon>
        <taxon>Viridiplantae</taxon>
        <taxon>Streptophyta</taxon>
        <taxon>Embryophyta</taxon>
        <taxon>Tracheophyta</taxon>
        <taxon>Spermatophyta</taxon>
        <taxon>Magnoliopsida</taxon>
        <taxon>Liliopsida</taxon>
        <taxon>Poales</taxon>
        <taxon>Poaceae</taxon>
        <taxon>BOP clade</taxon>
        <taxon>Pooideae</taxon>
        <taxon>Triticodae</taxon>
        <taxon>Triticeae</taxon>
        <taxon>Triticinae</taxon>
        <taxon>Aegilops</taxon>
    </lineage>
</organism>
<dbReference type="Gramene" id="AET2Gv20666800.2">
    <property type="protein sequence ID" value="AET2Gv20666800.2"/>
    <property type="gene ID" value="AET2Gv20666800"/>
</dbReference>
<accession>A0A453BXQ0</accession>
<evidence type="ECO:0000313" key="3">
    <source>
        <dbReference type="EnsemblPlants" id="AET2Gv20666800.2"/>
    </source>
</evidence>
<sequence length="78" mass="8919">AARSFQKNHKLARLSLMREASFGHGRLSVVNATAARWAWHRNDDADSTVRDELWLESLAANGSCRRTQPFADYWSDEL</sequence>
<dbReference type="GO" id="GO:0003993">
    <property type="term" value="F:acid phosphatase activity"/>
    <property type="evidence" value="ECO:0007669"/>
    <property type="project" value="InterPro"/>
</dbReference>
<reference evidence="3" key="3">
    <citation type="journal article" date="2017" name="Nature">
        <title>Genome sequence of the progenitor of the wheat D genome Aegilops tauschii.</title>
        <authorList>
            <person name="Luo M.C."/>
            <person name="Gu Y.Q."/>
            <person name="Puiu D."/>
            <person name="Wang H."/>
            <person name="Twardziok S.O."/>
            <person name="Deal K.R."/>
            <person name="Huo N."/>
            <person name="Zhu T."/>
            <person name="Wang L."/>
            <person name="Wang Y."/>
            <person name="McGuire P.E."/>
            <person name="Liu S."/>
            <person name="Long H."/>
            <person name="Ramasamy R.K."/>
            <person name="Rodriguez J.C."/>
            <person name="Van S.L."/>
            <person name="Yuan L."/>
            <person name="Wang Z."/>
            <person name="Xia Z."/>
            <person name="Xiao L."/>
            <person name="Anderson O.D."/>
            <person name="Ouyang S."/>
            <person name="Liang Y."/>
            <person name="Zimin A.V."/>
            <person name="Pertea G."/>
            <person name="Qi P."/>
            <person name="Bennetzen J.L."/>
            <person name="Dai X."/>
            <person name="Dawson M.W."/>
            <person name="Muller H.G."/>
            <person name="Kugler K."/>
            <person name="Rivarola-Duarte L."/>
            <person name="Spannagl M."/>
            <person name="Mayer K.F.X."/>
            <person name="Lu F.H."/>
            <person name="Bevan M.W."/>
            <person name="Leroy P."/>
            <person name="Li P."/>
            <person name="You F.M."/>
            <person name="Sun Q."/>
            <person name="Liu Z."/>
            <person name="Lyons E."/>
            <person name="Wicker T."/>
            <person name="Salzberg S.L."/>
            <person name="Devos K.M."/>
            <person name="Dvorak J."/>
        </authorList>
    </citation>
    <scope>NUCLEOTIDE SEQUENCE [LARGE SCALE GENOMIC DNA]</scope>
    <source>
        <strain evidence="3">cv. AL8/78</strain>
    </source>
</reference>
<name>A0A453BXQ0_AEGTS</name>
<proteinExistence type="predicted"/>
<dbReference type="PANTHER" id="PTHR22953:SF7">
    <property type="entry name" value="PURPLE ACID PHOSPHATASE 22"/>
    <property type="match status" value="1"/>
</dbReference>
<keyword evidence="4" id="KW-1185">Reference proteome</keyword>
<reference evidence="4" key="2">
    <citation type="journal article" date="2017" name="Nat. Plants">
        <title>The Aegilops tauschii genome reveals multiple impacts of transposons.</title>
        <authorList>
            <person name="Zhao G."/>
            <person name="Zou C."/>
            <person name="Li K."/>
            <person name="Wang K."/>
            <person name="Li T."/>
            <person name="Gao L."/>
            <person name="Zhang X."/>
            <person name="Wang H."/>
            <person name="Yang Z."/>
            <person name="Liu X."/>
            <person name="Jiang W."/>
            <person name="Mao L."/>
            <person name="Kong X."/>
            <person name="Jiao Y."/>
            <person name="Jia J."/>
        </authorList>
    </citation>
    <scope>NUCLEOTIDE SEQUENCE [LARGE SCALE GENOMIC DNA]</scope>
    <source>
        <strain evidence="4">cv. AL8/78</strain>
    </source>
</reference>